<feature type="transmembrane region" description="Helical" evidence="1">
    <location>
        <begin position="48"/>
        <end position="66"/>
    </location>
</feature>
<evidence type="ECO:0000313" key="6">
    <source>
        <dbReference type="Proteomes" id="UP000294772"/>
    </source>
</evidence>
<organism evidence="3 5">
    <name type="scientific">Caldimonas thermodepolymerans</name>
    <dbReference type="NCBI Taxonomy" id="215580"/>
    <lineage>
        <taxon>Bacteria</taxon>
        <taxon>Pseudomonadati</taxon>
        <taxon>Pseudomonadota</taxon>
        <taxon>Betaproteobacteria</taxon>
        <taxon>Burkholderiales</taxon>
        <taxon>Sphaerotilaceae</taxon>
        <taxon>Caldimonas</taxon>
    </lineage>
</organism>
<reference evidence="4 6" key="2">
    <citation type="submission" date="2019-03" db="EMBL/GenBank/DDBJ databases">
        <title>Genomic Encyclopedia of Type Strains, Phase IV (KMG-IV): sequencing the most valuable type-strain genomes for metagenomic binning, comparative biology and taxonomic classification.</title>
        <authorList>
            <person name="Goeker M."/>
        </authorList>
    </citation>
    <scope>NUCLEOTIDE SEQUENCE [LARGE SCALE GENOMIC DNA]</scope>
    <source>
        <strain evidence="4 6">DSM 15264</strain>
    </source>
</reference>
<name>A0A2S5T7F5_9BURK</name>
<feature type="transmembrane region" description="Helical" evidence="1">
    <location>
        <begin position="7"/>
        <end position="36"/>
    </location>
</feature>
<dbReference type="GO" id="GO:0008233">
    <property type="term" value="F:peptidase activity"/>
    <property type="evidence" value="ECO:0007669"/>
    <property type="project" value="UniProtKB-KW"/>
</dbReference>
<proteinExistence type="predicted"/>
<keyword evidence="4" id="KW-0378">Hydrolase</keyword>
<keyword evidence="4" id="KW-0645">Protease</keyword>
<dbReference type="InterPro" id="IPR012340">
    <property type="entry name" value="NA-bd_OB-fold"/>
</dbReference>
<dbReference type="EMBL" id="SLXF01000001">
    <property type="protein sequence ID" value="TCP09869.1"/>
    <property type="molecule type" value="Genomic_DNA"/>
</dbReference>
<dbReference type="Gene3D" id="2.40.50.140">
    <property type="entry name" value="Nucleic acid-binding proteins"/>
    <property type="match status" value="1"/>
</dbReference>
<dbReference type="Proteomes" id="UP000239406">
    <property type="component" value="Unassembled WGS sequence"/>
</dbReference>
<accession>A0A2S5T7F5</accession>
<dbReference type="AlphaFoldDB" id="A0A2S5T7F5"/>
<evidence type="ECO:0000313" key="5">
    <source>
        <dbReference type="Proteomes" id="UP000239406"/>
    </source>
</evidence>
<dbReference type="OrthoDB" id="5654021at2"/>
<sequence>MDFGSATWWWVLAGIAVAAELATGTFYLLMLALGLAGGALAAHAGLSLPLQVTAAAIIGGGAVAAWRVHRKKQPPPAPVTANPELILDIGQRVHVSRWGEDRTARVMYRGAQWTARYGDADLPQPGEHVIRAVEGNILIVRRPPE</sequence>
<evidence type="ECO:0000256" key="1">
    <source>
        <dbReference type="SAM" id="Phobius"/>
    </source>
</evidence>
<keyword evidence="1" id="KW-1133">Transmembrane helix</keyword>
<keyword evidence="1" id="KW-0812">Transmembrane</keyword>
<dbReference type="Pfam" id="PF01957">
    <property type="entry name" value="NfeD"/>
    <property type="match status" value="1"/>
</dbReference>
<dbReference type="Proteomes" id="UP000294772">
    <property type="component" value="Unassembled WGS sequence"/>
</dbReference>
<dbReference type="InterPro" id="IPR002810">
    <property type="entry name" value="NfeD-like_C"/>
</dbReference>
<evidence type="ECO:0000313" key="3">
    <source>
        <dbReference type="EMBL" id="PPE70886.1"/>
    </source>
</evidence>
<dbReference type="RefSeq" id="WP_104356578.1">
    <property type="nucleotide sequence ID" value="NZ_CP064338.1"/>
</dbReference>
<dbReference type="EMBL" id="PSNY01000004">
    <property type="protein sequence ID" value="PPE70886.1"/>
    <property type="molecule type" value="Genomic_DNA"/>
</dbReference>
<evidence type="ECO:0000259" key="2">
    <source>
        <dbReference type="Pfam" id="PF01957"/>
    </source>
</evidence>
<reference evidence="3 5" key="1">
    <citation type="submission" date="2018-02" db="EMBL/GenBank/DDBJ databases">
        <title>Reclassifiation of [Polyangium] brachysporum DSM 7029 as Guopingzhaonella breviflexa gen. nov., sp. nov., a member of the family Comamonadaceae.</title>
        <authorList>
            <person name="Tang B."/>
        </authorList>
    </citation>
    <scope>NUCLEOTIDE SEQUENCE [LARGE SCALE GENOMIC DNA]</scope>
    <source>
        <strain evidence="3 5">DSM 15344</strain>
    </source>
</reference>
<feature type="domain" description="NfeD-like C-terminal" evidence="2">
    <location>
        <begin position="88"/>
        <end position="142"/>
    </location>
</feature>
<keyword evidence="5" id="KW-1185">Reference proteome</keyword>
<keyword evidence="1" id="KW-0472">Membrane</keyword>
<dbReference type="GO" id="GO:0006508">
    <property type="term" value="P:proteolysis"/>
    <property type="evidence" value="ECO:0007669"/>
    <property type="project" value="UniProtKB-KW"/>
</dbReference>
<comment type="caution">
    <text evidence="3">The sequence shown here is derived from an EMBL/GenBank/DDBJ whole genome shotgun (WGS) entry which is preliminary data.</text>
</comment>
<gene>
    <name evidence="3" type="ORF">C1702_04955</name>
    <name evidence="4" type="ORF">EV676_101450</name>
</gene>
<evidence type="ECO:0000313" key="4">
    <source>
        <dbReference type="EMBL" id="TCP09869.1"/>
    </source>
</evidence>
<protein>
    <submittedName>
        <fullName evidence="4">Membrane protein implicated in regulation of membrane protease activity</fullName>
    </submittedName>
</protein>